<gene>
    <name evidence="1" type="primary">QRI7_6</name>
    <name evidence="1" type="ORF">DSO57_1023039</name>
</gene>
<protein>
    <submittedName>
        <fullName evidence="1">Mitochondrial tRNAs modification protein</fullName>
        <ecNumber evidence="1">2.3.1.234</ecNumber>
    </submittedName>
</protein>
<keyword evidence="2" id="KW-1185">Reference proteome</keyword>
<keyword evidence="1" id="KW-0012">Acyltransferase</keyword>
<sequence length="317" mass="34755">MHTITMRVQRKNFNLLKNTTTISLEPTNRRIQSTLLKFDSSLINKSYLRSFCSSVSRCRELNILGIETSCDDTSAAIINNKGLILAEHTMNQFHIHEPMGGIVPNLALRSHTINLPNVVATTLEKANLSITDIDIFAFTRGPGIPACLSVGTNATKTLAASLRKPLIGVHHMEAHALTVRMGQDANITFPYVAFLISGGHTLVIIVYGVNQYTQLATTLDESVGEAYDKVARALCIPWNPVPGIEISELVPGRGGGPGPALEKVALDGDKTKYTFTLPLNLNQQRANIAFSFSGLRTQVEKKLKSFLQTSVQMKRQK</sequence>
<evidence type="ECO:0000313" key="1">
    <source>
        <dbReference type="EMBL" id="KAJ9088447.1"/>
    </source>
</evidence>
<dbReference type="EC" id="2.3.1.234" evidence="1"/>
<reference evidence="1" key="1">
    <citation type="submission" date="2022-04" db="EMBL/GenBank/DDBJ databases">
        <title>Genome of the entomopathogenic fungus Entomophthora muscae.</title>
        <authorList>
            <person name="Elya C."/>
            <person name="Lovett B.R."/>
            <person name="Lee E."/>
            <person name="Macias A.M."/>
            <person name="Hajek A.E."/>
            <person name="De Bivort B.L."/>
            <person name="Kasson M.T."/>
            <person name="De Fine Licht H.H."/>
            <person name="Stajich J.E."/>
        </authorList>
    </citation>
    <scope>NUCLEOTIDE SEQUENCE</scope>
    <source>
        <strain evidence="1">Berkeley</strain>
    </source>
</reference>
<organism evidence="1 2">
    <name type="scientific">Entomophthora muscae</name>
    <dbReference type="NCBI Taxonomy" id="34485"/>
    <lineage>
        <taxon>Eukaryota</taxon>
        <taxon>Fungi</taxon>
        <taxon>Fungi incertae sedis</taxon>
        <taxon>Zoopagomycota</taxon>
        <taxon>Entomophthoromycotina</taxon>
        <taxon>Entomophthoromycetes</taxon>
        <taxon>Entomophthorales</taxon>
        <taxon>Entomophthoraceae</taxon>
        <taxon>Entomophthora</taxon>
    </lineage>
</organism>
<keyword evidence="1" id="KW-0808">Transferase</keyword>
<proteinExistence type="predicted"/>
<accession>A0ACC2UND1</accession>
<comment type="caution">
    <text evidence="1">The sequence shown here is derived from an EMBL/GenBank/DDBJ whole genome shotgun (WGS) entry which is preliminary data.</text>
</comment>
<evidence type="ECO:0000313" key="2">
    <source>
        <dbReference type="Proteomes" id="UP001165960"/>
    </source>
</evidence>
<dbReference type="Proteomes" id="UP001165960">
    <property type="component" value="Unassembled WGS sequence"/>
</dbReference>
<dbReference type="EMBL" id="QTSX02000118">
    <property type="protein sequence ID" value="KAJ9088447.1"/>
    <property type="molecule type" value="Genomic_DNA"/>
</dbReference>
<name>A0ACC2UND1_9FUNG</name>